<evidence type="ECO:0000313" key="3">
    <source>
        <dbReference type="Proteomes" id="UP000054559"/>
    </source>
</evidence>
<evidence type="ECO:0000313" key="2">
    <source>
        <dbReference type="EMBL" id="KMU75612.1"/>
    </source>
</evidence>
<accession>A0A0J8TPH8</accession>
<dbReference type="AlphaFoldDB" id="A0A0J8TPH8"/>
<dbReference type="Proteomes" id="UP000054559">
    <property type="component" value="Unassembled WGS sequence"/>
</dbReference>
<organism evidence="2 3">
    <name type="scientific">Coccidioides immitis RMSCC 3703</name>
    <dbReference type="NCBI Taxonomy" id="454286"/>
    <lineage>
        <taxon>Eukaryota</taxon>
        <taxon>Fungi</taxon>
        <taxon>Dikarya</taxon>
        <taxon>Ascomycota</taxon>
        <taxon>Pezizomycotina</taxon>
        <taxon>Eurotiomycetes</taxon>
        <taxon>Eurotiomycetidae</taxon>
        <taxon>Onygenales</taxon>
        <taxon>Onygenaceae</taxon>
        <taxon>Coccidioides</taxon>
    </lineage>
</organism>
<name>A0A0J8TPH8_COCIT</name>
<evidence type="ECO:0000256" key="1">
    <source>
        <dbReference type="SAM" id="MobiDB-lite"/>
    </source>
</evidence>
<feature type="region of interest" description="Disordered" evidence="1">
    <location>
        <begin position="1"/>
        <end position="23"/>
    </location>
</feature>
<proteinExistence type="predicted"/>
<sequence length="158" mass="17424">MKNKAPGTIHISTGPPHHRDADEEHAAVSPSCGFVQRDEHCALKIAVVTANSGNSTLFVDTVDCRELAGFMARESIFGSLTCTKFIQPCFVEVSSEVIEVITAKNTVIHGEIVSFIGVILYRIAAYRGYERDNSIHVTRNCKKERRDGDSRVELGDIM</sequence>
<gene>
    <name evidence="2" type="ORF">CISG_05015</name>
</gene>
<reference evidence="3" key="1">
    <citation type="journal article" date="2010" name="Genome Res.">
        <title>Population genomic sequencing of Coccidioides fungi reveals recent hybridization and transposon control.</title>
        <authorList>
            <person name="Neafsey D.E."/>
            <person name="Barker B.M."/>
            <person name="Sharpton T.J."/>
            <person name="Stajich J.E."/>
            <person name="Park D.J."/>
            <person name="Whiston E."/>
            <person name="Hung C.-Y."/>
            <person name="McMahan C."/>
            <person name="White J."/>
            <person name="Sykes S."/>
            <person name="Heiman D."/>
            <person name="Young S."/>
            <person name="Zeng Q."/>
            <person name="Abouelleil A."/>
            <person name="Aftuck L."/>
            <person name="Bessette D."/>
            <person name="Brown A."/>
            <person name="FitzGerald M."/>
            <person name="Lui A."/>
            <person name="Macdonald J.P."/>
            <person name="Priest M."/>
            <person name="Orbach M.J."/>
            <person name="Galgiani J.N."/>
            <person name="Kirkland T.N."/>
            <person name="Cole G.T."/>
            <person name="Birren B.W."/>
            <person name="Henn M.R."/>
            <person name="Taylor J.W."/>
            <person name="Rounsley S.D."/>
        </authorList>
    </citation>
    <scope>NUCLEOTIDE SEQUENCE [LARGE SCALE GENOMIC DNA]</scope>
    <source>
        <strain evidence="3">RMSCC 3703</strain>
    </source>
</reference>
<protein>
    <submittedName>
        <fullName evidence="2">Uncharacterized protein</fullName>
    </submittedName>
</protein>
<dbReference type="EMBL" id="DS268141">
    <property type="protein sequence ID" value="KMU75612.1"/>
    <property type="molecule type" value="Genomic_DNA"/>
</dbReference>